<dbReference type="PROSITE" id="PS00107">
    <property type="entry name" value="PROTEIN_KINASE_ATP"/>
    <property type="match status" value="1"/>
</dbReference>
<accession>A0ABC8TJF5</accession>
<comment type="caution">
    <text evidence="3">The sequence shown here is derived from an EMBL/GenBank/DDBJ whole genome shotgun (WGS) entry which is preliminary data.</text>
</comment>
<dbReference type="SUPFAM" id="SSF56112">
    <property type="entry name" value="Protein kinase-like (PK-like)"/>
    <property type="match status" value="1"/>
</dbReference>
<dbReference type="FunFam" id="1.10.510.10:FF:000095">
    <property type="entry name" value="protein STRUBBELIG-RECEPTOR FAMILY 8"/>
    <property type="match status" value="1"/>
</dbReference>
<evidence type="ECO:0000256" key="1">
    <source>
        <dbReference type="PROSITE-ProRule" id="PRU10141"/>
    </source>
</evidence>
<evidence type="ECO:0000313" key="3">
    <source>
        <dbReference type="EMBL" id="CAK9169106.1"/>
    </source>
</evidence>
<dbReference type="InterPro" id="IPR000719">
    <property type="entry name" value="Prot_kinase_dom"/>
</dbReference>
<protein>
    <recommendedName>
        <fullName evidence="2">Protein kinase domain-containing protein</fullName>
    </recommendedName>
</protein>
<keyword evidence="1" id="KW-0067">ATP-binding</keyword>
<dbReference type="InterPro" id="IPR046959">
    <property type="entry name" value="PRK1-6/SRF4-like"/>
</dbReference>
<sequence length="312" mass="34940">MAESIAENNRKDGLVFFGKGERVYGLDKLLTSKIEFLGKGTFGSTYKSFLDDGVVVAVKILKFDYVLGVEREKIEKLGERVHENLLPLRAYHCTNHGTVLIYDYIPMGSLSALLHGNGGASKTQLGWEVRCRIAYGVAQGIEYLHSRGPDVCHGNIRSSNIILNDNYDAHLSDFGIDQLILPHSKANLIAGYQAPELKNSKKISQKSDIYSFGVLLLELLTGKVPIDALSKNEGVDLPKCVRLMFQEKPVIDVFDSDLLRYKNVGEQMVLMLQLAICCTFENPNKRPSIDAVTNRIKEINSFTRIIRKYIIN</sequence>
<dbReference type="InterPro" id="IPR001245">
    <property type="entry name" value="Ser-Thr/Tyr_kinase_cat_dom"/>
</dbReference>
<feature type="domain" description="Protein kinase" evidence="2">
    <location>
        <begin position="31"/>
        <end position="303"/>
    </location>
</feature>
<dbReference type="Gene3D" id="3.30.200.20">
    <property type="entry name" value="Phosphorylase Kinase, domain 1"/>
    <property type="match status" value="1"/>
</dbReference>
<keyword evidence="4" id="KW-1185">Reference proteome</keyword>
<dbReference type="PIRSF" id="PIRSF000654">
    <property type="entry name" value="Integrin-linked_kinase"/>
    <property type="match status" value="1"/>
</dbReference>
<evidence type="ECO:0000259" key="2">
    <source>
        <dbReference type="PROSITE" id="PS50011"/>
    </source>
</evidence>
<dbReference type="PROSITE" id="PS50011">
    <property type="entry name" value="PROTEIN_KINASE_DOM"/>
    <property type="match status" value="1"/>
</dbReference>
<feature type="binding site" evidence="1">
    <location>
        <position position="59"/>
    </location>
    <ligand>
        <name>ATP</name>
        <dbReference type="ChEBI" id="CHEBI:30616"/>
    </ligand>
</feature>
<dbReference type="AlphaFoldDB" id="A0ABC8TJF5"/>
<dbReference type="Gene3D" id="1.10.510.10">
    <property type="entry name" value="Transferase(Phosphotransferase) domain 1"/>
    <property type="match status" value="1"/>
</dbReference>
<dbReference type="Proteomes" id="UP001642360">
    <property type="component" value="Unassembled WGS sequence"/>
</dbReference>
<proteinExistence type="predicted"/>
<dbReference type="InterPro" id="IPR017441">
    <property type="entry name" value="Protein_kinase_ATP_BS"/>
</dbReference>
<dbReference type="PANTHER" id="PTHR48007:SF77">
    <property type="entry name" value="PROTEIN KINASE DOMAIN-CONTAINING PROTEIN"/>
    <property type="match status" value="1"/>
</dbReference>
<dbReference type="PANTHER" id="PTHR48007">
    <property type="entry name" value="LEUCINE-RICH REPEAT RECEPTOR-LIKE PROTEIN KINASE PXC1"/>
    <property type="match status" value="1"/>
</dbReference>
<gene>
    <name evidence="3" type="ORF">ILEXP_LOCUS38550</name>
</gene>
<organism evidence="3 4">
    <name type="scientific">Ilex paraguariensis</name>
    <name type="common">yerba mate</name>
    <dbReference type="NCBI Taxonomy" id="185542"/>
    <lineage>
        <taxon>Eukaryota</taxon>
        <taxon>Viridiplantae</taxon>
        <taxon>Streptophyta</taxon>
        <taxon>Embryophyta</taxon>
        <taxon>Tracheophyta</taxon>
        <taxon>Spermatophyta</taxon>
        <taxon>Magnoliopsida</taxon>
        <taxon>eudicotyledons</taxon>
        <taxon>Gunneridae</taxon>
        <taxon>Pentapetalae</taxon>
        <taxon>asterids</taxon>
        <taxon>campanulids</taxon>
        <taxon>Aquifoliales</taxon>
        <taxon>Aquifoliaceae</taxon>
        <taxon>Ilex</taxon>
    </lineage>
</organism>
<dbReference type="InterPro" id="IPR011009">
    <property type="entry name" value="Kinase-like_dom_sf"/>
</dbReference>
<evidence type="ECO:0000313" key="4">
    <source>
        <dbReference type="Proteomes" id="UP001642360"/>
    </source>
</evidence>
<reference evidence="3 4" key="1">
    <citation type="submission" date="2024-02" db="EMBL/GenBank/DDBJ databases">
        <authorList>
            <person name="Vignale AGUSTIN F."/>
            <person name="Sosa J E."/>
            <person name="Modenutti C."/>
        </authorList>
    </citation>
    <scope>NUCLEOTIDE SEQUENCE [LARGE SCALE GENOMIC DNA]</scope>
</reference>
<keyword evidence="1" id="KW-0547">Nucleotide-binding</keyword>
<dbReference type="GO" id="GO:0005524">
    <property type="term" value="F:ATP binding"/>
    <property type="evidence" value="ECO:0007669"/>
    <property type="project" value="UniProtKB-UniRule"/>
</dbReference>
<name>A0ABC8TJF5_9AQUA</name>
<dbReference type="EMBL" id="CAUOFW020005246">
    <property type="protein sequence ID" value="CAK9169106.1"/>
    <property type="molecule type" value="Genomic_DNA"/>
</dbReference>
<dbReference type="Pfam" id="PF07714">
    <property type="entry name" value="PK_Tyr_Ser-Thr"/>
    <property type="match status" value="1"/>
</dbReference>